<evidence type="ECO:0000256" key="6">
    <source>
        <dbReference type="SAM" id="Phobius"/>
    </source>
</evidence>
<evidence type="ECO:0000256" key="3">
    <source>
        <dbReference type="ARBA" id="ARBA00022692"/>
    </source>
</evidence>
<dbReference type="Gene3D" id="6.10.110.10">
    <property type="match status" value="1"/>
</dbReference>
<gene>
    <name evidence="7" type="ORF">P153DRAFT_395284</name>
</gene>
<dbReference type="AlphaFoldDB" id="A0A6A6AID5"/>
<comment type="similarity">
    <text evidence="2">Belongs to the IFI6/IFI27 family.</text>
</comment>
<evidence type="ECO:0000256" key="5">
    <source>
        <dbReference type="ARBA" id="ARBA00023136"/>
    </source>
</evidence>
<protein>
    <submittedName>
        <fullName evidence="7">Uncharacterized protein</fullName>
    </submittedName>
</protein>
<dbReference type="Pfam" id="PF06140">
    <property type="entry name" value="Ifi-6-16"/>
    <property type="match status" value="1"/>
</dbReference>
<dbReference type="Proteomes" id="UP000799771">
    <property type="component" value="Unassembled WGS sequence"/>
</dbReference>
<evidence type="ECO:0000313" key="8">
    <source>
        <dbReference type="Proteomes" id="UP000799771"/>
    </source>
</evidence>
<dbReference type="EMBL" id="ML977503">
    <property type="protein sequence ID" value="KAF2130875.1"/>
    <property type="molecule type" value="Genomic_DNA"/>
</dbReference>
<organism evidence="7 8">
    <name type="scientific">Dothidotthia symphoricarpi CBS 119687</name>
    <dbReference type="NCBI Taxonomy" id="1392245"/>
    <lineage>
        <taxon>Eukaryota</taxon>
        <taxon>Fungi</taxon>
        <taxon>Dikarya</taxon>
        <taxon>Ascomycota</taxon>
        <taxon>Pezizomycotina</taxon>
        <taxon>Dothideomycetes</taxon>
        <taxon>Pleosporomycetidae</taxon>
        <taxon>Pleosporales</taxon>
        <taxon>Dothidotthiaceae</taxon>
        <taxon>Dothidotthia</taxon>
    </lineage>
</organism>
<dbReference type="GO" id="GO:0016020">
    <property type="term" value="C:membrane"/>
    <property type="evidence" value="ECO:0007669"/>
    <property type="project" value="UniProtKB-SubCell"/>
</dbReference>
<evidence type="ECO:0000313" key="7">
    <source>
        <dbReference type="EMBL" id="KAF2130875.1"/>
    </source>
</evidence>
<keyword evidence="8" id="KW-1185">Reference proteome</keyword>
<name>A0A6A6AID5_9PLEO</name>
<evidence type="ECO:0000256" key="2">
    <source>
        <dbReference type="ARBA" id="ARBA00007262"/>
    </source>
</evidence>
<evidence type="ECO:0000256" key="4">
    <source>
        <dbReference type="ARBA" id="ARBA00022989"/>
    </source>
</evidence>
<dbReference type="InterPro" id="IPR038213">
    <property type="entry name" value="IFI6/IFI27-like_sf"/>
</dbReference>
<keyword evidence="4 6" id="KW-1133">Transmembrane helix</keyword>
<sequence>MEFGKPWDEDHGNSDDEFWKKLRVDKNAMMRYGICMYGSGIVMHLLGFVGTGQKPTGFNVGGVLGGSLAATWQSTIGNIPAGSLFSRLQSAAMGGTSTKQHFICAGLAFTSTDETPNEGRKAPGEEEYSYSRKDDVQEVAAEIYRTMGAYRRGTIICDVDGEYVRIRRIL</sequence>
<proteinExistence type="inferred from homology"/>
<dbReference type="InterPro" id="IPR009311">
    <property type="entry name" value="IFI6/IFI27-like"/>
</dbReference>
<evidence type="ECO:0000256" key="1">
    <source>
        <dbReference type="ARBA" id="ARBA00004141"/>
    </source>
</evidence>
<dbReference type="GeneID" id="54411822"/>
<keyword evidence="5 6" id="KW-0472">Membrane</keyword>
<comment type="subcellular location">
    <subcellularLocation>
        <location evidence="1">Membrane</location>
        <topology evidence="1">Multi-pass membrane protein</topology>
    </subcellularLocation>
</comment>
<dbReference type="OrthoDB" id="440424at2759"/>
<reference evidence="7" key="1">
    <citation type="journal article" date="2020" name="Stud. Mycol.">
        <title>101 Dothideomycetes genomes: a test case for predicting lifestyles and emergence of pathogens.</title>
        <authorList>
            <person name="Haridas S."/>
            <person name="Albert R."/>
            <person name="Binder M."/>
            <person name="Bloem J."/>
            <person name="Labutti K."/>
            <person name="Salamov A."/>
            <person name="Andreopoulos B."/>
            <person name="Baker S."/>
            <person name="Barry K."/>
            <person name="Bills G."/>
            <person name="Bluhm B."/>
            <person name="Cannon C."/>
            <person name="Castanera R."/>
            <person name="Culley D."/>
            <person name="Daum C."/>
            <person name="Ezra D."/>
            <person name="Gonzalez J."/>
            <person name="Henrissat B."/>
            <person name="Kuo A."/>
            <person name="Liang C."/>
            <person name="Lipzen A."/>
            <person name="Lutzoni F."/>
            <person name="Magnuson J."/>
            <person name="Mondo S."/>
            <person name="Nolan M."/>
            <person name="Ohm R."/>
            <person name="Pangilinan J."/>
            <person name="Park H.-J."/>
            <person name="Ramirez L."/>
            <person name="Alfaro M."/>
            <person name="Sun H."/>
            <person name="Tritt A."/>
            <person name="Yoshinaga Y."/>
            <person name="Zwiers L.-H."/>
            <person name="Turgeon B."/>
            <person name="Goodwin S."/>
            <person name="Spatafora J."/>
            <person name="Crous P."/>
            <person name="Grigoriev I."/>
        </authorList>
    </citation>
    <scope>NUCLEOTIDE SEQUENCE</scope>
    <source>
        <strain evidence="7">CBS 119687</strain>
    </source>
</reference>
<keyword evidence="3 6" id="KW-0812">Transmembrane</keyword>
<feature type="transmembrane region" description="Helical" evidence="6">
    <location>
        <begin position="29"/>
        <end position="49"/>
    </location>
</feature>
<accession>A0A6A6AID5</accession>
<dbReference type="RefSeq" id="XP_033525262.1">
    <property type="nucleotide sequence ID" value="XM_033671390.1"/>
</dbReference>